<feature type="domain" description="HTH cro/C1-type" evidence="1">
    <location>
        <begin position="52"/>
        <end position="81"/>
    </location>
</feature>
<dbReference type="AlphaFoldDB" id="A0AA42MB99"/>
<dbReference type="SUPFAM" id="SSF47413">
    <property type="entry name" value="lambda repressor-like DNA-binding domains"/>
    <property type="match status" value="1"/>
</dbReference>
<organism evidence="2 3">
    <name type="scientific">Acinetobacter johnsonii</name>
    <dbReference type="NCBI Taxonomy" id="40214"/>
    <lineage>
        <taxon>Bacteria</taxon>
        <taxon>Pseudomonadati</taxon>
        <taxon>Pseudomonadota</taxon>
        <taxon>Gammaproteobacteria</taxon>
        <taxon>Moraxellales</taxon>
        <taxon>Moraxellaceae</taxon>
        <taxon>Acinetobacter</taxon>
    </lineage>
</organism>
<name>A0AA42MB99_ACIJO</name>
<dbReference type="Proteomes" id="UP001160116">
    <property type="component" value="Unassembled WGS sequence"/>
</dbReference>
<dbReference type="PROSITE" id="PS50943">
    <property type="entry name" value="HTH_CROC1"/>
    <property type="match status" value="1"/>
</dbReference>
<evidence type="ECO:0000313" key="2">
    <source>
        <dbReference type="EMBL" id="MDH0826603.1"/>
    </source>
</evidence>
<protein>
    <submittedName>
        <fullName evidence="2">Helix-turn-helix domain-containing protein</fullName>
    </submittedName>
</protein>
<evidence type="ECO:0000259" key="1">
    <source>
        <dbReference type="PROSITE" id="PS50943"/>
    </source>
</evidence>
<dbReference type="InterPro" id="IPR010982">
    <property type="entry name" value="Lambda_DNA-bd_dom_sf"/>
</dbReference>
<accession>A0AA42MB99</accession>
<dbReference type="GO" id="GO:0003677">
    <property type="term" value="F:DNA binding"/>
    <property type="evidence" value="ECO:0007669"/>
    <property type="project" value="InterPro"/>
</dbReference>
<sequence length="218" mass="24819">MSKRLKEAEEKELFQVVGHNCKLAREINGTTRAQLQDDVWGYENNQKHANRVSELESGNKRIELITLYRVCKTLGVSADFILGFSDDYERENLEAKTAGLVFQSVRSSVLEATDNICLTMSRAIQSLPSFQGEVLKSQAKHVVELVDKRSHDLMWCADNKDLVEAVQDLKTQIINFDKFFARQMRLIDVASMSQLESSDEGSNRRLTMSVQEVKTNKL</sequence>
<dbReference type="Gene3D" id="1.10.260.40">
    <property type="entry name" value="lambda repressor-like DNA-binding domains"/>
    <property type="match status" value="1"/>
</dbReference>
<dbReference type="InterPro" id="IPR001387">
    <property type="entry name" value="Cro/C1-type_HTH"/>
</dbReference>
<reference evidence="2" key="1">
    <citation type="submission" date="2022-09" db="EMBL/GenBank/DDBJ databases">
        <title>Intensive care unit water sources are persistently colonized with multi-drug resistant bacteria and are the site of extensive horizontal gene transfer of antibiotic resistance genes.</title>
        <authorList>
            <person name="Diorio-Toth L."/>
        </authorList>
    </citation>
    <scope>NUCLEOTIDE SEQUENCE</scope>
    <source>
        <strain evidence="2">GD03885</strain>
    </source>
</reference>
<dbReference type="EMBL" id="JAOCCL010000018">
    <property type="protein sequence ID" value="MDH0826603.1"/>
    <property type="molecule type" value="Genomic_DNA"/>
</dbReference>
<gene>
    <name evidence="2" type="ORF">N5C97_08825</name>
</gene>
<comment type="caution">
    <text evidence="2">The sequence shown here is derived from an EMBL/GenBank/DDBJ whole genome shotgun (WGS) entry which is preliminary data.</text>
</comment>
<dbReference type="CDD" id="cd00093">
    <property type="entry name" value="HTH_XRE"/>
    <property type="match status" value="1"/>
</dbReference>
<evidence type="ECO:0000313" key="3">
    <source>
        <dbReference type="Proteomes" id="UP001160116"/>
    </source>
</evidence>
<dbReference type="RefSeq" id="WP_279679022.1">
    <property type="nucleotide sequence ID" value="NZ_JAOCCL010000018.1"/>
</dbReference>
<proteinExistence type="predicted"/>